<dbReference type="RefSeq" id="WP_045021603.1">
    <property type="nucleotide sequence ID" value="NZ_CP039923.1"/>
</dbReference>
<organism evidence="1 2">
    <name type="scientific">Agrobacterium tumefaciens</name>
    <dbReference type="NCBI Taxonomy" id="358"/>
    <lineage>
        <taxon>Bacteria</taxon>
        <taxon>Pseudomonadati</taxon>
        <taxon>Pseudomonadota</taxon>
        <taxon>Alphaproteobacteria</taxon>
        <taxon>Hyphomicrobiales</taxon>
        <taxon>Rhizobiaceae</taxon>
        <taxon>Rhizobium/Agrobacterium group</taxon>
        <taxon>Agrobacterium</taxon>
        <taxon>Agrobacterium tumefaciens complex</taxon>
    </lineage>
</organism>
<name>A0A4D7YT58_AGRTU</name>
<reference evidence="1 2" key="1">
    <citation type="submission" date="2019-04" db="EMBL/GenBank/DDBJ databases">
        <title>Complete genome sequence of Agrobacterium tumefaciens CFBP7129.</title>
        <authorList>
            <person name="Haryono M."/>
            <person name="Lin Y.-C."/>
            <person name="Lai E.-M."/>
            <person name="Kuo C.-H."/>
        </authorList>
    </citation>
    <scope>NUCLEOTIDE SEQUENCE [LARGE SCALE GENOMIC DNA]</scope>
    <source>
        <strain evidence="1 2">CFBP7129</strain>
    </source>
</reference>
<evidence type="ECO:0000313" key="1">
    <source>
        <dbReference type="EMBL" id="QCL96696.1"/>
    </source>
</evidence>
<accession>A0A4D7YT58</accession>
<dbReference type="EMBL" id="CP039923">
    <property type="protein sequence ID" value="QCL96696.1"/>
    <property type="molecule type" value="Genomic_DNA"/>
</dbReference>
<dbReference type="Proteomes" id="UP000298649">
    <property type="component" value="Chromosome linear"/>
</dbReference>
<gene>
    <name evidence="1" type="ORF">CFBP7129_21190</name>
</gene>
<evidence type="ECO:0000313" key="2">
    <source>
        <dbReference type="Proteomes" id="UP000298649"/>
    </source>
</evidence>
<proteinExistence type="predicted"/>
<sequence length="98" mass="11227">MSQEPSFTFYTYSAATEPEEQRWAYTGIPDNFFGDVHSARAAVLELRNDIIDDPDGEWPRMHIEKIETLPVSKDTLLAFLNDGVGAFIKRYEIVETIE</sequence>
<protein>
    <submittedName>
        <fullName evidence="1">Uncharacterized protein</fullName>
    </submittedName>
</protein>
<dbReference type="AlphaFoldDB" id="A0A4D7YT58"/>